<dbReference type="Gene3D" id="3.40.605.10">
    <property type="entry name" value="Aldehyde Dehydrogenase, Chain A, domain 1"/>
    <property type="match status" value="1"/>
</dbReference>
<evidence type="ECO:0000259" key="4">
    <source>
        <dbReference type="Pfam" id="PF00171"/>
    </source>
</evidence>
<dbReference type="Proteomes" id="UP000619293">
    <property type="component" value="Unassembled WGS sequence"/>
</dbReference>
<evidence type="ECO:0000256" key="3">
    <source>
        <dbReference type="SAM" id="MobiDB-lite"/>
    </source>
</evidence>
<evidence type="ECO:0000256" key="1">
    <source>
        <dbReference type="ARBA" id="ARBA00009986"/>
    </source>
</evidence>
<dbReference type="NCBIfam" id="NF006916">
    <property type="entry name" value="PRK09407.1"/>
    <property type="match status" value="1"/>
</dbReference>
<accession>A0A8J3K6B0</accession>
<evidence type="ECO:0000256" key="2">
    <source>
        <dbReference type="ARBA" id="ARBA00023002"/>
    </source>
</evidence>
<dbReference type="EMBL" id="BONG01000064">
    <property type="protein sequence ID" value="GIF93443.1"/>
    <property type="molecule type" value="Genomic_DNA"/>
</dbReference>
<dbReference type="InterPro" id="IPR016163">
    <property type="entry name" value="Ald_DH_C"/>
</dbReference>
<evidence type="ECO:0000313" key="6">
    <source>
        <dbReference type="Proteomes" id="UP000619293"/>
    </source>
</evidence>
<dbReference type="FunFam" id="3.40.309.10:FF:000009">
    <property type="entry name" value="Aldehyde dehydrogenase A"/>
    <property type="match status" value="1"/>
</dbReference>
<keyword evidence="6" id="KW-1185">Reference proteome</keyword>
<evidence type="ECO:0000313" key="5">
    <source>
        <dbReference type="EMBL" id="GIF93443.1"/>
    </source>
</evidence>
<dbReference type="RefSeq" id="WP_191841604.1">
    <property type="nucleotide sequence ID" value="NZ_BAAALB010000012.1"/>
</dbReference>
<dbReference type="AlphaFoldDB" id="A0A8J3K6B0"/>
<comment type="similarity">
    <text evidence="1">Belongs to the aldehyde dehydrogenase family.</text>
</comment>
<dbReference type="InterPro" id="IPR016162">
    <property type="entry name" value="Ald_DH_N"/>
</dbReference>
<protein>
    <submittedName>
        <fullName evidence="5">Succinic semialdehyde dehydrogenase</fullName>
    </submittedName>
</protein>
<dbReference type="Pfam" id="PF00171">
    <property type="entry name" value="Aldedh"/>
    <property type="match status" value="1"/>
</dbReference>
<dbReference type="InterPro" id="IPR015590">
    <property type="entry name" value="Aldehyde_DH_dom"/>
</dbReference>
<dbReference type="SUPFAM" id="SSF53720">
    <property type="entry name" value="ALDH-like"/>
    <property type="match status" value="1"/>
</dbReference>
<sequence length="500" mass="52835">MGTPACRGADAVPLAPLTGEPLPPVRQSTADDVALAYVRARAAQSGWAALPPRGRARPVRRFAELLLRRQDEILDLVQRETGKARLHAHEEVLDAALVSTYYARRAPRLLRPRRRGGALPLLTYAVEVRHPLGVVAVITPWNYPLALAVTDIVPALLAGNAVVHKPDTQTARTAAWARDLMTEAGLPDGVWQQVTGEPADIGDALLDGADHLCLTGSTAAGRAVAAGAGRRLIGCSLELGGKNSLLVRADADLDQAAQAAVRACFASAGQLCLSAERIIVHERVHDAFLDRFLPLVRGLRLAAHLDYGPQMGSLSLPRVLATVRRHVEDATGRGAVVLAGGSARPDLGPLFHEPTVLAGVTPDMAVYREETFGPVVAVFAVSGDDAAVELANDTEYGLNAAVFSRDTGAARALARRLRAGTVNINEGYAAAYASHDAPMGGMKSSGLGRRHGTAGLLAYTAPQTIAHQRLNLTPPAGPGQARYARALTVAVRAMQLLHLR</sequence>
<dbReference type="InterPro" id="IPR016161">
    <property type="entry name" value="Ald_DH/histidinol_DH"/>
</dbReference>
<reference evidence="5 6" key="1">
    <citation type="submission" date="2021-01" db="EMBL/GenBank/DDBJ databases">
        <title>Whole genome shotgun sequence of Catellatospora chokoriensis NBRC 107358.</title>
        <authorList>
            <person name="Komaki H."/>
            <person name="Tamura T."/>
        </authorList>
    </citation>
    <scope>NUCLEOTIDE SEQUENCE [LARGE SCALE GENOMIC DNA]</scope>
    <source>
        <strain evidence="5 6">NBRC 107358</strain>
    </source>
</reference>
<feature type="domain" description="Aldehyde dehydrogenase" evidence="4">
    <location>
        <begin position="15"/>
        <end position="465"/>
    </location>
</feature>
<organism evidence="5 6">
    <name type="scientific">Catellatospora chokoriensis</name>
    <dbReference type="NCBI Taxonomy" id="310353"/>
    <lineage>
        <taxon>Bacteria</taxon>
        <taxon>Bacillati</taxon>
        <taxon>Actinomycetota</taxon>
        <taxon>Actinomycetes</taxon>
        <taxon>Micromonosporales</taxon>
        <taxon>Micromonosporaceae</taxon>
        <taxon>Catellatospora</taxon>
    </lineage>
</organism>
<dbReference type="GO" id="GO:0016620">
    <property type="term" value="F:oxidoreductase activity, acting on the aldehyde or oxo group of donors, NAD or NADP as acceptor"/>
    <property type="evidence" value="ECO:0007669"/>
    <property type="project" value="InterPro"/>
</dbReference>
<gene>
    <name evidence="5" type="primary">gabD2</name>
    <name evidence="5" type="ORF">Cch02nite_68870</name>
</gene>
<keyword evidence="2" id="KW-0560">Oxidoreductase</keyword>
<feature type="region of interest" description="Disordered" evidence="3">
    <location>
        <begin position="1"/>
        <end position="25"/>
    </location>
</feature>
<dbReference type="PANTHER" id="PTHR11699">
    <property type="entry name" value="ALDEHYDE DEHYDROGENASE-RELATED"/>
    <property type="match status" value="1"/>
</dbReference>
<dbReference type="Gene3D" id="3.40.309.10">
    <property type="entry name" value="Aldehyde Dehydrogenase, Chain A, domain 2"/>
    <property type="match status" value="1"/>
</dbReference>
<proteinExistence type="inferred from homology"/>
<name>A0A8J3K6B0_9ACTN</name>
<comment type="caution">
    <text evidence="5">The sequence shown here is derived from an EMBL/GenBank/DDBJ whole genome shotgun (WGS) entry which is preliminary data.</text>
</comment>